<keyword evidence="3" id="KW-1185">Reference proteome</keyword>
<protein>
    <submittedName>
        <fullName evidence="2">Uncharacterized protein</fullName>
    </submittedName>
</protein>
<comment type="caution">
    <text evidence="2">The sequence shown here is derived from an EMBL/GenBank/DDBJ whole genome shotgun (WGS) entry which is preliminary data.</text>
</comment>
<keyword evidence="1" id="KW-0812">Transmembrane</keyword>
<reference evidence="2 3" key="1">
    <citation type="submission" date="2016-03" db="EMBL/GenBank/DDBJ databases">
        <title>Draft Genome Sequence of the Strain BR 10245 (Bradyrhizobium sp.) isolated from nodules of Centrolobium paraense.</title>
        <authorList>
            <person name="Simoes-Araujo J.L.Sr."/>
            <person name="Barauna A.C."/>
            <person name="Silva K."/>
            <person name="Zilli J.E."/>
        </authorList>
    </citation>
    <scope>NUCLEOTIDE SEQUENCE [LARGE SCALE GENOMIC DNA]</scope>
    <source>
        <strain evidence="2 3">BR 10245</strain>
    </source>
</reference>
<sequence>MPTRAGPTIGVELTRLAAVMANAFLIVMSIWFGISILFVAVGLWVTGPEGWHVGAAAGQLSSAYVKSRLRRHA</sequence>
<evidence type="ECO:0000313" key="3">
    <source>
        <dbReference type="Proteomes" id="UP000076959"/>
    </source>
</evidence>
<accession>A0A176Z6N7</accession>
<evidence type="ECO:0000256" key="1">
    <source>
        <dbReference type="SAM" id="Phobius"/>
    </source>
</evidence>
<keyword evidence="1" id="KW-1133">Transmembrane helix</keyword>
<name>A0A176Z6N7_9BRAD</name>
<dbReference type="EMBL" id="LUUB01000022">
    <property type="protein sequence ID" value="OAF15475.1"/>
    <property type="molecule type" value="Genomic_DNA"/>
</dbReference>
<proteinExistence type="predicted"/>
<evidence type="ECO:0000313" key="2">
    <source>
        <dbReference type="EMBL" id="OAF15475.1"/>
    </source>
</evidence>
<dbReference type="AlphaFoldDB" id="A0A176Z6N7"/>
<keyword evidence="1" id="KW-0472">Membrane</keyword>
<organism evidence="2 3">
    <name type="scientific">Bradyrhizobium centrolobii</name>
    <dbReference type="NCBI Taxonomy" id="1505087"/>
    <lineage>
        <taxon>Bacteria</taxon>
        <taxon>Pseudomonadati</taxon>
        <taxon>Pseudomonadota</taxon>
        <taxon>Alphaproteobacteria</taxon>
        <taxon>Hyphomicrobiales</taxon>
        <taxon>Nitrobacteraceae</taxon>
        <taxon>Bradyrhizobium</taxon>
    </lineage>
</organism>
<dbReference type="Proteomes" id="UP000076959">
    <property type="component" value="Unassembled WGS sequence"/>
</dbReference>
<feature type="transmembrane region" description="Helical" evidence="1">
    <location>
        <begin position="21"/>
        <end position="45"/>
    </location>
</feature>
<gene>
    <name evidence="2" type="ORF">AYJ54_39555</name>
</gene>